<dbReference type="Pfam" id="PF03634">
    <property type="entry name" value="TCP"/>
    <property type="match status" value="1"/>
</dbReference>
<evidence type="ECO:0000256" key="5">
    <source>
        <dbReference type="ARBA" id="ARBA00023242"/>
    </source>
</evidence>
<evidence type="ECO:0000259" key="7">
    <source>
        <dbReference type="PROSITE" id="PS51369"/>
    </source>
</evidence>
<evidence type="ECO:0000256" key="1">
    <source>
        <dbReference type="ARBA" id="ARBA00004123"/>
    </source>
</evidence>
<dbReference type="PROSITE" id="PS51369">
    <property type="entry name" value="TCP"/>
    <property type="match status" value="1"/>
</dbReference>
<evidence type="ECO:0000313" key="8">
    <source>
        <dbReference type="EMBL" id="KAF5778287.1"/>
    </source>
</evidence>
<reference evidence="8" key="3">
    <citation type="submission" date="2020-06" db="EMBL/GenBank/DDBJ databases">
        <title>Helianthus annuus Genome sequencing and assembly Release 2.</title>
        <authorList>
            <person name="Gouzy J."/>
            <person name="Langlade N."/>
            <person name="Munos S."/>
        </authorList>
    </citation>
    <scope>NUCLEOTIDE SEQUENCE</scope>
    <source>
        <tissue evidence="8">Leaves</tissue>
    </source>
</reference>
<evidence type="ECO:0000256" key="6">
    <source>
        <dbReference type="SAM" id="MobiDB-lite"/>
    </source>
</evidence>
<proteinExistence type="predicted"/>
<evidence type="ECO:0000256" key="2">
    <source>
        <dbReference type="ARBA" id="ARBA00023015"/>
    </source>
</evidence>
<dbReference type="EMBL" id="MNCJ02000327">
    <property type="protein sequence ID" value="KAF5778287.1"/>
    <property type="molecule type" value="Genomic_DNA"/>
</dbReference>
<evidence type="ECO:0000256" key="3">
    <source>
        <dbReference type="ARBA" id="ARBA00023125"/>
    </source>
</evidence>
<dbReference type="EMBL" id="CM007901">
    <property type="protein sequence ID" value="OTG05434.1"/>
    <property type="molecule type" value="Genomic_DNA"/>
</dbReference>
<keyword evidence="2" id="KW-0805">Transcription regulation</keyword>
<reference evidence="9" key="2">
    <citation type="submission" date="2017-02" db="EMBL/GenBank/DDBJ databases">
        <title>Sunflower complete genome.</title>
        <authorList>
            <person name="Langlade N."/>
            <person name="Munos S."/>
        </authorList>
    </citation>
    <scope>NUCLEOTIDE SEQUENCE [LARGE SCALE GENOMIC DNA]</scope>
    <source>
        <tissue evidence="9">Leaves</tissue>
    </source>
</reference>
<dbReference type="GO" id="GO:0003700">
    <property type="term" value="F:DNA-binding transcription factor activity"/>
    <property type="evidence" value="ECO:0000318"/>
    <property type="project" value="GO_Central"/>
</dbReference>
<dbReference type="GO" id="GO:0005634">
    <property type="term" value="C:nucleus"/>
    <property type="evidence" value="ECO:0000318"/>
    <property type="project" value="GO_Central"/>
</dbReference>
<keyword evidence="10" id="KW-1185">Reference proteome</keyword>
<keyword evidence="4" id="KW-0804">Transcription</keyword>
<feature type="region of interest" description="Disordered" evidence="6">
    <location>
        <begin position="294"/>
        <end position="324"/>
    </location>
</feature>
<dbReference type="Proteomes" id="UP000215914">
    <property type="component" value="Chromosome 12"/>
</dbReference>
<dbReference type="FunCoup" id="A0A251T3E8">
    <property type="interactions" value="1184"/>
</dbReference>
<dbReference type="InParanoid" id="A0A251T3E8"/>
<keyword evidence="5" id="KW-0539">Nucleus</keyword>
<feature type="compositionally biased region" description="Low complexity" evidence="6">
    <location>
        <begin position="313"/>
        <end position="324"/>
    </location>
</feature>
<dbReference type="AlphaFoldDB" id="A0A251T3E8"/>
<dbReference type="InterPro" id="IPR017887">
    <property type="entry name" value="TF_TCP_subgr"/>
</dbReference>
<dbReference type="PANTHER" id="PTHR31072:SF273">
    <property type="entry name" value="TRANSCRIPTION FACTOR TCP4"/>
    <property type="match status" value="1"/>
</dbReference>
<keyword evidence="3" id="KW-0238">DNA-binding</keyword>
<feature type="region of interest" description="Disordered" evidence="6">
    <location>
        <begin position="1"/>
        <end position="56"/>
    </location>
</feature>
<evidence type="ECO:0000256" key="4">
    <source>
        <dbReference type="ARBA" id="ARBA00023163"/>
    </source>
</evidence>
<dbReference type="InterPro" id="IPR005333">
    <property type="entry name" value="Transcription_factor_TCP"/>
</dbReference>
<evidence type="ECO:0000313" key="9">
    <source>
        <dbReference type="EMBL" id="OTG05434.1"/>
    </source>
</evidence>
<feature type="compositionally biased region" description="Polar residues" evidence="6">
    <location>
        <begin position="1"/>
        <end position="14"/>
    </location>
</feature>
<reference evidence="8 10" key="1">
    <citation type="journal article" date="2017" name="Nature">
        <title>The sunflower genome provides insights into oil metabolism, flowering and Asterid evolution.</title>
        <authorList>
            <person name="Badouin H."/>
            <person name="Gouzy J."/>
            <person name="Grassa C.J."/>
            <person name="Murat F."/>
            <person name="Staton S.E."/>
            <person name="Cottret L."/>
            <person name="Lelandais-Briere C."/>
            <person name="Owens G.L."/>
            <person name="Carrere S."/>
            <person name="Mayjonade B."/>
            <person name="Legrand L."/>
            <person name="Gill N."/>
            <person name="Kane N.C."/>
            <person name="Bowers J.E."/>
            <person name="Hubner S."/>
            <person name="Bellec A."/>
            <person name="Berard A."/>
            <person name="Berges H."/>
            <person name="Blanchet N."/>
            <person name="Boniface M.C."/>
            <person name="Brunel D."/>
            <person name="Catrice O."/>
            <person name="Chaidir N."/>
            <person name="Claudel C."/>
            <person name="Donnadieu C."/>
            <person name="Faraut T."/>
            <person name="Fievet G."/>
            <person name="Helmstetter N."/>
            <person name="King M."/>
            <person name="Knapp S.J."/>
            <person name="Lai Z."/>
            <person name="Le Paslier M.C."/>
            <person name="Lippi Y."/>
            <person name="Lorenzon L."/>
            <person name="Mandel J.R."/>
            <person name="Marage G."/>
            <person name="Marchand G."/>
            <person name="Marquand E."/>
            <person name="Bret-Mestries E."/>
            <person name="Morien E."/>
            <person name="Nambeesan S."/>
            <person name="Nguyen T."/>
            <person name="Pegot-Espagnet P."/>
            <person name="Pouilly N."/>
            <person name="Raftis F."/>
            <person name="Sallet E."/>
            <person name="Schiex T."/>
            <person name="Thomas J."/>
            <person name="Vandecasteele C."/>
            <person name="Vares D."/>
            <person name="Vear F."/>
            <person name="Vautrin S."/>
            <person name="Crespi M."/>
            <person name="Mangin B."/>
            <person name="Burke J.M."/>
            <person name="Salse J."/>
            <person name="Munos S."/>
            <person name="Vincourt P."/>
            <person name="Rieseberg L.H."/>
            <person name="Langlade N.B."/>
        </authorList>
    </citation>
    <scope>NUCLEOTIDE SEQUENCE [LARGE SCALE GENOMIC DNA]</scope>
    <source>
        <strain evidence="10">cv. SF193</strain>
        <tissue evidence="8">Leaves</tissue>
    </source>
</reference>
<dbReference type="STRING" id="4232.A0A251T3E8"/>
<protein>
    <submittedName>
        <fullName evidence="9">Putative transcription factor, TCP</fullName>
    </submittedName>
    <submittedName>
        <fullName evidence="8">Transcription factor TCP family</fullName>
    </submittedName>
</protein>
<dbReference type="Gramene" id="mRNA:HanXRQr2_Chr12g0545741">
    <property type="protein sequence ID" value="CDS:HanXRQr2_Chr12g0545741.1"/>
    <property type="gene ID" value="HanXRQr2_Chr12g0545741"/>
</dbReference>
<dbReference type="PANTHER" id="PTHR31072">
    <property type="entry name" value="TRANSCRIPTION FACTOR TCP4-RELATED"/>
    <property type="match status" value="1"/>
</dbReference>
<dbReference type="OrthoDB" id="1927134at2759"/>
<dbReference type="GO" id="GO:0043565">
    <property type="term" value="F:sequence-specific DNA binding"/>
    <property type="evidence" value="ECO:0000318"/>
    <property type="project" value="GO_Central"/>
</dbReference>
<feature type="domain" description="TCP" evidence="7">
    <location>
        <begin position="42"/>
        <end position="100"/>
    </location>
</feature>
<feature type="compositionally biased region" description="Basic and acidic residues" evidence="6">
    <location>
        <begin position="303"/>
        <end position="312"/>
    </location>
</feature>
<organism evidence="9 10">
    <name type="scientific">Helianthus annuus</name>
    <name type="common">Common sunflower</name>
    <dbReference type="NCBI Taxonomy" id="4232"/>
    <lineage>
        <taxon>Eukaryota</taxon>
        <taxon>Viridiplantae</taxon>
        <taxon>Streptophyta</taxon>
        <taxon>Embryophyta</taxon>
        <taxon>Tracheophyta</taxon>
        <taxon>Spermatophyta</taxon>
        <taxon>Magnoliopsida</taxon>
        <taxon>eudicotyledons</taxon>
        <taxon>Gunneridae</taxon>
        <taxon>Pentapetalae</taxon>
        <taxon>asterids</taxon>
        <taxon>campanulids</taxon>
        <taxon>Asterales</taxon>
        <taxon>Asteraceae</taxon>
        <taxon>Asteroideae</taxon>
        <taxon>Heliantheae alliance</taxon>
        <taxon>Heliantheae</taxon>
        <taxon>Helianthus</taxon>
    </lineage>
</organism>
<accession>A0A251T3E8</accession>
<sequence>MSQIHHQQQPSGSSRFGIKTSGNSGGEIVEVQGGHIVRSTGKKDRHSKVCTSKGPRDRRVRLSAHTAIQFYDVQDRLGFDRPSKAVDWLIKKAKTAIDKLAELPAWKPTNVARTRNPRSVSGSRFDQKIQNPDEFGHFEQYPDGRIGYNQMGCDQNSSFLPGSQDLRLSLQSFKDPVFENQESHCGNNNVYFDGSGWPENPAGGFQRMLSMGGDAGGFVFSSQAQSNTTPFLQPLLGQTITNELLLNSSRREPLQSSTTPSFRAWVDPLPAFGFDQHPTLAFHHPNAGFGGFSGFGIPARIQGEQEERDGLSERPSSASSDSRH</sequence>
<name>A0A251T3E8_HELAN</name>
<gene>
    <name evidence="9" type="ORF">HannXRQ_Chr12g0373501</name>
    <name evidence="8" type="ORF">HanXRQr2_Chr12g0545741</name>
</gene>
<evidence type="ECO:0000313" key="10">
    <source>
        <dbReference type="Proteomes" id="UP000215914"/>
    </source>
</evidence>
<comment type="subcellular location">
    <subcellularLocation>
        <location evidence="1">Nucleus</location>
    </subcellularLocation>
</comment>